<proteinExistence type="predicted"/>
<dbReference type="EMBL" id="UYJE01001063">
    <property type="protein sequence ID" value="VDH98888.1"/>
    <property type="molecule type" value="Genomic_DNA"/>
</dbReference>
<sequence length="277" mass="32080">MLAEILFSALVLHSDSAPTITLKGRQLTVDMVFVYQLECSTLNTFHGCSVEMLLNNVTKETIRYFNYTCYNGTGICSPLQCTCSNECNKFTWNYTVKEELKHQIFKCDSRIQDNNYFYKVFASGFFKEGDFVDGKNAFEIVSKNQSGSHKVLTDKESTVTTLSKGQQNSSMYNKLDGAILLTSFDDLDRPMSLAQYKDLLKLRKLLVKYDDMLERRRLLAKYNDKLNRRTSRAQYDDKLSCRTSRAQYDEISQDEDSNDEESKEKYLTGRMFLKNIE</sequence>
<dbReference type="AlphaFoldDB" id="A0A8B6C1H5"/>
<gene>
    <name evidence="1" type="ORF">MGAL_10B022751</name>
</gene>
<evidence type="ECO:0000313" key="2">
    <source>
        <dbReference type="Proteomes" id="UP000596742"/>
    </source>
</evidence>
<organism evidence="1 2">
    <name type="scientific">Mytilus galloprovincialis</name>
    <name type="common">Mediterranean mussel</name>
    <dbReference type="NCBI Taxonomy" id="29158"/>
    <lineage>
        <taxon>Eukaryota</taxon>
        <taxon>Metazoa</taxon>
        <taxon>Spiralia</taxon>
        <taxon>Lophotrochozoa</taxon>
        <taxon>Mollusca</taxon>
        <taxon>Bivalvia</taxon>
        <taxon>Autobranchia</taxon>
        <taxon>Pteriomorphia</taxon>
        <taxon>Mytilida</taxon>
        <taxon>Mytiloidea</taxon>
        <taxon>Mytilidae</taxon>
        <taxon>Mytilinae</taxon>
        <taxon>Mytilus</taxon>
    </lineage>
</organism>
<keyword evidence="2" id="KW-1185">Reference proteome</keyword>
<comment type="caution">
    <text evidence="1">The sequence shown here is derived from an EMBL/GenBank/DDBJ whole genome shotgun (WGS) entry which is preliminary data.</text>
</comment>
<feature type="non-terminal residue" evidence="1">
    <location>
        <position position="277"/>
    </location>
</feature>
<protein>
    <submittedName>
        <fullName evidence="1">Uncharacterized protein</fullName>
    </submittedName>
</protein>
<name>A0A8B6C1H5_MYTGA</name>
<accession>A0A8B6C1H5</accession>
<evidence type="ECO:0000313" key="1">
    <source>
        <dbReference type="EMBL" id="VDH98888.1"/>
    </source>
</evidence>
<dbReference type="Proteomes" id="UP000596742">
    <property type="component" value="Unassembled WGS sequence"/>
</dbReference>
<reference evidence="1" key="1">
    <citation type="submission" date="2018-11" db="EMBL/GenBank/DDBJ databases">
        <authorList>
            <person name="Alioto T."/>
            <person name="Alioto T."/>
        </authorList>
    </citation>
    <scope>NUCLEOTIDE SEQUENCE</scope>
</reference>